<accession>A0A9P6D704</accession>
<protein>
    <submittedName>
        <fullName evidence="1">Uncharacterized protein</fullName>
    </submittedName>
</protein>
<evidence type="ECO:0000313" key="2">
    <source>
        <dbReference type="Proteomes" id="UP000807469"/>
    </source>
</evidence>
<dbReference type="AlphaFoldDB" id="A0A9P6D704"/>
<dbReference type="Proteomes" id="UP000807469">
    <property type="component" value="Unassembled WGS sequence"/>
</dbReference>
<dbReference type="EMBL" id="MU155131">
    <property type="protein sequence ID" value="KAF9486114.1"/>
    <property type="molecule type" value="Genomic_DNA"/>
</dbReference>
<reference evidence="1" key="1">
    <citation type="submission" date="2020-11" db="EMBL/GenBank/DDBJ databases">
        <authorList>
            <consortium name="DOE Joint Genome Institute"/>
            <person name="Ahrendt S."/>
            <person name="Riley R."/>
            <person name="Andreopoulos W."/>
            <person name="Labutti K."/>
            <person name="Pangilinan J."/>
            <person name="Ruiz-Duenas F.J."/>
            <person name="Barrasa J.M."/>
            <person name="Sanchez-Garcia M."/>
            <person name="Camarero S."/>
            <person name="Miyauchi S."/>
            <person name="Serrano A."/>
            <person name="Linde D."/>
            <person name="Babiker R."/>
            <person name="Drula E."/>
            <person name="Ayuso-Fernandez I."/>
            <person name="Pacheco R."/>
            <person name="Padilla G."/>
            <person name="Ferreira P."/>
            <person name="Barriuso J."/>
            <person name="Kellner H."/>
            <person name="Castanera R."/>
            <person name="Alfaro M."/>
            <person name="Ramirez L."/>
            <person name="Pisabarro A.G."/>
            <person name="Kuo A."/>
            <person name="Tritt A."/>
            <person name="Lipzen A."/>
            <person name="He G."/>
            <person name="Yan M."/>
            <person name="Ng V."/>
            <person name="Cullen D."/>
            <person name="Martin F."/>
            <person name="Rosso M.-N."/>
            <person name="Henrissat B."/>
            <person name="Hibbett D."/>
            <person name="Martinez A.T."/>
            <person name="Grigoriev I.V."/>
        </authorList>
    </citation>
    <scope>NUCLEOTIDE SEQUENCE</scope>
    <source>
        <strain evidence="1">CIRM-BRFM 674</strain>
    </source>
</reference>
<organism evidence="1 2">
    <name type="scientific">Pholiota conissans</name>
    <dbReference type="NCBI Taxonomy" id="109636"/>
    <lineage>
        <taxon>Eukaryota</taxon>
        <taxon>Fungi</taxon>
        <taxon>Dikarya</taxon>
        <taxon>Basidiomycota</taxon>
        <taxon>Agaricomycotina</taxon>
        <taxon>Agaricomycetes</taxon>
        <taxon>Agaricomycetidae</taxon>
        <taxon>Agaricales</taxon>
        <taxon>Agaricineae</taxon>
        <taxon>Strophariaceae</taxon>
        <taxon>Pholiota</taxon>
    </lineage>
</organism>
<proteinExistence type="predicted"/>
<keyword evidence="2" id="KW-1185">Reference proteome</keyword>
<evidence type="ECO:0000313" key="1">
    <source>
        <dbReference type="EMBL" id="KAF9486114.1"/>
    </source>
</evidence>
<dbReference type="OrthoDB" id="2993529at2759"/>
<name>A0A9P6D704_9AGAR</name>
<gene>
    <name evidence="1" type="ORF">BDN70DRAFT_794340</name>
</gene>
<comment type="caution">
    <text evidence="1">The sequence shown here is derived from an EMBL/GenBank/DDBJ whole genome shotgun (WGS) entry which is preliminary data.</text>
</comment>
<sequence length="273" mass="31279">MNPLVSSTIQSASAPRVRLAVAKPNPIPLTNEQRREKVAQREKTQAEIDVAVQAWFDSTIAKANELAEHFNKKPRYFLDIFFHGGARMVMHHEKVNPHNAFVSLKAQELREAGNDDGNKLSLLEIQHAFKDEYSNLGEEERLRLVHEFQETSTASKRLVRPSPRGRVQDVANVVRNMILLIEGLKTRTGVEGFFCIVRNSPSYHINPQWYFSSTSLSDYMRLAVANRWNAHELGLKLEAFAIAGCNPISKWYYYFRNLLADCNLVKCRYVLKC</sequence>